<reference evidence="3" key="2">
    <citation type="submission" date="2021-02" db="EMBL/GenBank/DDBJ databases">
        <title>Aspergillus chevalieri M1 genome sequence.</title>
        <authorList>
            <person name="Kadooka C."/>
            <person name="Mori K."/>
            <person name="Futagami T."/>
        </authorList>
    </citation>
    <scope>NUCLEOTIDE SEQUENCE</scope>
    <source>
        <strain evidence="3">M1</strain>
    </source>
</reference>
<keyword evidence="1" id="KW-0496">Mitochondrion</keyword>
<dbReference type="AlphaFoldDB" id="A0A7R7ZQN9"/>
<proteinExistence type="inferred from homology"/>
<dbReference type="Gene3D" id="3.60.160.10">
    <property type="entry name" value="Mitochondrial biogenesis AIM24"/>
    <property type="match status" value="1"/>
</dbReference>
<feature type="region of interest" description="Disordered" evidence="2">
    <location>
        <begin position="24"/>
        <end position="79"/>
    </location>
</feature>
<comment type="subcellular location">
    <subcellularLocation>
        <location evidence="1">Mitochondrion</location>
    </subcellularLocation>
</comment>
<dbReference type="SUPFAM" id="SSF51219">
    <property type="entry name" value="TRAP-like"/>
    <property type="match status" value="1"/>
</dbReference>
<accession>A0A7R7ZQN9</accession>
<evidence type="ECO:0000313" key="3">
    <source>
        <dbReference type="EMBL" id="BCR91220.1"/>
    </source>
</evidence>
<dbReference type="PANTHER" id="PTHR43657">
    <property type="entry name" value="TRYPTOPHAN RNA-BINDING ATTENUATOR PROTEIN-LIKE PROTEIN"/>
    <property type="match status" value="1"/>
</dbReference>
<keyword evidence="4" id="KW-1185">Reference proteome</keyword>
<dbReference type="Proteomes" id="UP000637239">
    <property type="component" value="Chromosome 7"/>
</dbReference>
<sequence length="373" mass="40774">MAQQVAYQPYADQAHVAAFELKNYPFQPPPSNPPSVFSYQQPPQQQAYSQYGQPTAVTSTDQPWDEKNNGVQQQAPAQVDHDATTQLQNFRKDKDDLMDEQLKERVRKAVEEQLKPHVEGLEQSRGISKKLEEGYTLRDIPGEYNGGSYLASNNDSGSILTVSLGGSVPLIAKPGAMVAKDPGITLRGQLSFSWMKLLTRSGFGKSKFTGKGDVLLAPSSLGSIGVIQVNTVRQPVTDDDIPLTAEWKVGRDSFLAATHAVESDYQTQNLTQAVFSGEGLFVYTFSGWGPLFVQGLGAVIEKKIEAGKTFTIDNGYLVAWNCQYKIERVASGGIISGISSREGLACKFTGPGTVYYQTRKIQDVAAHLKKANR</sequence>
<dbReference type="Pfam" id="PF01987">
    <property type="entry name" value="AIM24"/>
    <property type="match status" value="1"/>
</dbReference>
<dbReference type="EMBL" id="AP024422">
    <property type="protein sequence ID" value="BCR91220.1"/>
    <property type="molecule type" value="Genomic_DNA"/>
</dbReference>
<evidence type="ECO:0000313" key="4">
    <source>
        <dbReference type="Proteomes" id="UP000637239"/>
    </source>
</evidence>
<dbReference type="InterPro" id="IPR002838">
    <property type="entry name" value="AIM24"/>
</dbReference>
<dbReference type="InterPro" id="IPR016031">
    <property type="entry name" value="Trp_RNA-bd_attenuator-like_dom"/>
</dbReference>
<dbReference type="InterPro" id="IPR036983">
    <property type="entry name" value="AIM24_sf"/>
</dbReference>
<evidence type="ECO:0000256" key="1">
    <source>
        <dbReference type="RuleBase" id="RU363045"/>
    </source>
</evidence>
<reference evidence="3" key="1">
    <citation type="submission" date="2021-01" db="EMBL/GenBank/DDBJ databases">
        <authorList>
            <consortium name="Aspergillus chevalieri M1 genome sequencing consortium"/>
            <person name="Kazuki M."/>
            <person name="Futagami T."/>
        </authorList>
    </citation>
    <scope>NUCLEOTIDE SEQUENCE</scope>
    <source>
        <strain evidence="3">M1</strain>
    </source>
</reference>
<dbReference type="GO" id="GO:0005739">
    <property type="term" value="C:mitochondrion"/>
    <property type="evidence" value="ECO:0007669"/>
    <property type="project" value="UniProtKB-SubCell"/>
</dbReference>
<protein>
    <recommendedName>
        <fullName evidence="1">Altered inheritance of mitochondria protein 24, mitochondrial</fullName>
    </recommendedName>
</protein>
<name>A0A7R7ZQN9_ASPCH</name>
<evidence type="ECO:0000256" key="2">
    <source>
        <dbReference type="SAM" id="MobiDB-lite"/>
    </source>
</evidence>
<dbReference type="KEGG" id="ache:ACHE_70063S"/>
<dbReference type="RefSeq" id="XP_043139742.1">
    <property type="nucleotide sequence ID" value="XM_043282355.1"/>
</dbReference>
<dbReference type="PANTHER" id="PTHR43657:SF1">
    <property type="entry name" value="ALTERED INHERITANCE OF MITOCHONDRIA PROTEIN 24, MITOCHONDRIAL"/>
    <property type="match status" value="1"/>
</dbReference>
<organism evidence="3 4">
    <name type="scientific">Aspergillus chevalieri</name>
    <name type="common">Eurotium chevalieri</name>
    <dbReference type="NCBI Taxonomy" id="182096"/>
    <lineage>
        <taxon>Eukaryota</taxon>
        <taxon>Fungi</taxon>
        <taxon>Dikarya</taxon>
        <taxon>Ascomycota</taxon>
        <taxon>Pezizomycotina</taxon>
        <taxon>Eurotiomycetes</taxon>
        <taxon>Eurotiomycetidae</taxon>
        <taxon>Eurotiales</taxon>
        <taxon>Aspergillaceae</taxon>
        <taxon>Aspergillus</taxon>
        <taxon>Aspergillus subgen. Aspergillus</taxon>
    </lineage>
</organism>
<dbReference type="GeneID" id="66985578"/>
<feature type="compositionally biased region" description="Low complexity" evidence="2">
    <location>
        <begin position="34"/>
        <end position="54"/>
    </location>
</feature>
<gene>
    <name evidence="3" type="ORF">ACHE_70063S</name>
</gene>
<comment type="similarity">
    <text evidence="1">Belongs to the AIM24 family.</text>
</comment>